<evidence type="ECO:0000313" key="5">
    <source>
        <dbReference type="EMBL" id="XBT97541.1"/>
    </source>
</evidence>
<dbReference type="PROSITE" id="PS00041">
    <property type="entry name" value="HTH_ARAC_FAMILY_1"/>
    <property type="match status" value="1"/>
</dbReference>
<dbReference type="PROSITE" id="PS01124">
    <property type="entry name" value="HTH_ARAC_FAMILY_2"/>
    <property type="match status" value="1"/>
</dbReference>
<geneLocation type="plasmid" evidence="5">
    <name>unnamed2</name>
</geneLocation>
<dbReference type="PANTHER" id="PTHR46796">
    <property type="entry name" value="HTH-TYPE TRANSCRIPTIONAL ACTIVATOR RHAS-RELATED"/>
    <property type="match status" value="1"/>
</dbReference>
<dbReference type="InterPro" id="IPR020449">
    <property type="entry name" value="Tscrpt_reg_AraC-type_HTH"/>
</dbReference>
<reference evidence="5" key="1">
    <citation type="submission" date="2024-06" db="EMBL/GenBank/DDBJ databases">
        <authorList>
            <person name="Li T."/>
            <person name="Gao R."/>
        </authorList>
    </citation>
    <scope>NUCLEOTIDE SEQUENCE</scope>
    <source>
        <strain evidence="5">ZPR3</strain>
        <plasmid evidence="5">unnamed2</plasmid>
    </source>
</reference>
<dbReference type="InterPro" id="IPR029062">
    <property type="entry name" value="Class_I_gatase-like"/>
</dbReference>
<dbReference type="RefSeq" id="WP_349962683.1">
    <property type="nucleotide sequence ID" value="NZ_CP157962.1"/>
</dbReference>
<dbReference type="SUPFAM" id="SSF52317">
    <property type="entry name" value="Class I glutamine amidotransferase-like"/>
    <property type="match status" value="1"/>
</dbReference>
<dbReference type="Gene3D" id="1.10.10.60">
    <property type="entry name" value="Homeodomain-like"/>
    <property type="match status" value="1"/>
</dbReference>
<keyword evidence="1" id="KW-0805">Transcription regulation</keyword>
<proteinExistence type="predicted"/>
<dbReference type="InterPro" id="IPR050204">
    <property type="entry name" value="AraC_XylS_family_regulators"/>
</dbReference>
<evidence type="ECO:0000256" key="2">
    <source>
        <dbReference type="ARBA" id="ARBA00023125"/>
    </source>
</evidence>
<dbReference type="InterPro" id="IPR018062">
    <property type="entry name" value="HTH_AraC-typ_CS"/>
</dbReference>
<dbReference type="InterPro" id="IPR018060">
    <property type="entry name" value="HTH_AraC"/>
</dbReference>
<keyword evidence="3" id="KW-0804">Transcription</keyword>
<keyword evidence="2" id="KW-0238">DNA-binding</keyword>
<keyword evidence="5" id="KW-0614">Plasmid</keyword>
<dbReference type="AlphaFoldDB" id="A0AAU7S5C7"/>
<dbReference type="PRINTS" id="PR00032">
    <property type="entry name" value="HTHARAC"/>
</dbReference>
<accession>A0AAU7S5C7</accession>
<gene>
    <name evidence="5" type="ORF">ABM479_30225</name>
</gene>
<dbReference type="SMART" id="SM00342">
    <property type="entry name" value="HTH_ARAC"/>
    <property type="match status" value="1"/>
</dbReference>
<dbReference type="GO" id="GO:0003700">
    <property type="term" value="F:DNA-binding transcription factor activity"/>
    <property type="evidence" value="ECO:0007669"/>
    <property type="project" value="InterPro"/>
</dbReference>
<name>A0AAU7S5C7_9HYPH</name>
<dbReference type="InterPro" id="IPR009057">
    <property type="entry name" value="Homeodomain-like_sf"/>
</dbReference>
<protein>
    <submittedName>
        <fullName evidence="5">Helix-turn-helix domain-containing protein</fullName>
    </submittedName>
</protein>
<feature type="domain" description="HTH araC/xylS-type" evidence="4">
    <location>
        <begin position="252"/>
        <end position="350"/>
    </location>
</feature>
<dbReference type="Pfam" id="PF12833">
    <property type="entry name" value="HTH_18"/>
    <property type="match status" value="1"/>
</dbReference>
<organism evidence="5">
    <name type="scientific">Rhizobium sp. ZPR3</name>
    <dbReference type="NCBI Taxonomy" id="3158967"/>
    <lineage>
        <taxon>Bacteria</taxon>
        <taxon>Pseudomonadati</taxon>
        <taxon>Pseudomonadota</taxon>
        <taxon>Alphaproteobacteria</taxon>
        <taxon>Hyphomicrobiales</taxon>
        <taxon>Rhizobiaceae</taxon>
        <taxon>Rhizobium/Agrobacterium group</taxon>
        <taxon>Rhizobium</taxon>
    </lineage>
</organism>
<dbReference type="Gene3D" id="3.40.50.880">
    <property type="match status" value="1"/>
</dbReference>
<dbReference type="EMBL" id="CP157962">
    <property type="protein sequence ID" value="XBT97541.1"/>
    <property type="molecule type" value="Genomic_DNA"/>
</dbReference>
<evidence type="ECO:0000259" key="4">
    <source>
        <dbReference type="PROSITE" id="PS01124"/>
    </source>
</evidence>
<evidence type="ECO:0000256" key="1">
    <source>
        <dbReference type="ARBA" id="ARBA00023015"/>
    </source>
</evidence>
<dbReference type="SUPFAM" id="SSF46689">
    <property type="entry name" value="Homeodomain-like"/>
    <property type="match status" value="2"/>
</dbReference>
<dbReference type="GO" id="GO:0043565">
    <property type="term" value="F:sequence-specific DNA binding"/>
    <property type="evidence" value="ECO:0007669"/>
    <property type="project" value="InterPro"/>
</dbReference>
<evidence type="ECO:0000256" key="3">
    <source>
        <dbReference type="ARBA" id="ARBA00023163"/>
    </source>
</evidence>
<sequence length="367" mass="40405">MRRISEWPDDDVADLVDDAATFAEPALLGQDDASTVTILLFPGFSLLSLSSFLAPFEKANAILGRQRFRWAFASRSGASEACSLGLAMPVQFRFSEVMPKMGSSARTEMVVMIADGAAEPGASAELSGAIRLCLRQNIPVVALGTATWMLAEMGALKNAECTIHWEQSAAFSETFNNLKAIDAIYTADGGIWSCAGQTSAFDLAIALLERTLGTYLTADICKRNVADGVRDRTHRQTGWYPWTARGTSSKLAQALALMEGCLDEPLSLDRIADMLTISRRQLERLFETYLGISPHKYYVQLRLDRARQLVKATNKPIVDIAVACGFVSASHFSKCYRLLYGCSPQQARLERMTPIGIRKKKRHAAFW</sequence>